<dbReference type="InterPro" id="IPR036737">
    <property type="entry name" value="OmpA-like_sf"/>
</dbReference>
<dbReference type="PANTHER" id="PTHR30329">
    <property type="entry name" value="STATOR ELEMENT OF FLAGELLAR MOTOR COMPLEX"/>
    <property type="match status" value="1"/>
</dbReference>
<name>A0ABV7YWW6_9BACT</name>
<keyword evidence="7" id="KW-1185">Reference proteome</keyword>
<evidence type="ECO:0000256" key="1">
    <source>
        <dbReference type="ARBA" id="ARBA00004442"/>
    </source>
</evidence>
<evidence type="ECO:0000259" key="5">
    <source>
        <dbReference type="PROSITE" id="PS51123"/>
    </source>
</evidence>
<evidence type="ECO:0000313" key="6">
    <source>
        <dbReference type="EMBL" id="MFC3810807.1"/>
    </source>
</evidence>
<keyword evidence="2 4" id="KW-0472">Membrane</keyword>
<organism evidence="6 7">
    <name type="scientific">Lacihabitans lacunae</name>
    <dbReference type="NCBI Taxonomy" id="1028214"/>
    <lineage>
        <taxon>Bacteria</taxon>
        <taxon>Pseudomonadati</taxon>
        <taxon>Bacteroidota</taxon>
        <taxon>Cytophagia</taxon>
        <taxon>Cytophagales</taxon>
        <taxon>Leadbetterellaceae</taxon>
        <taxon>Lacihabitans</taxon>
    </lineage>
</organism>
<keyword evidence="3" id="KW-0998">Cell outer membrane</keyword>
<dbReference type="Pfam" id="PF00691">
    <property type="entry name" value="OmpA"/>
    <property type="match status" value="1"/>
</dbReference>
<dbReference type="Proteomes" id="UP001595616">
    <property type="component" value="Unassembled WGS sequence"/>
</dbReference>
<evidence type="ECO:0000256" key="3">
    <source>
        <dbReference type="ARBA" id="ARBA00023237"/>
    </source>
</evidence>
<dbReference type="CDD" id="cd07185">
    <property type="entry name" value="OmpA_C-like"/>
    <property type="match status" value="1"/>
</dbReference>
<dbReference type="InterPro" id="IPR006665">
    <property type="entry name" value="OmpA-like"/>
</dbReference>
<comment type="caution">
    <text evidence="6">The sequence shown here is derived from an EMBL/GenBank/DDBJ whole genome shotgun (WGS) entry which is preliminary data.</text>
</comment>
<dbReference type="PROSITE" id="PS51123">
    <property type="entry name" value="OMPA_2"/>
    <property type="match status" value="1"/>
</dbReference>
<proteinExistence type="predicted"/>
<evidence type="ECO:0000313" key="7">
    <source>
        <dbReference type="Proteomes" id="UP001595616"/>
    </source>
</evidence>
<sequence>MRLFAFLLIFISHSSWSQREALYYFDKGLAEFSYAFPELFVEGQRGSFKKEVVEKLGKEPRVVYLIPRNSGLMFDNSKIKNFISGSYGIEMYFRYDEASLLLYSQLLGDEVGAKQGKYVHLVTTRDAATKRLNIYLEGKLKFSFIDVDNNMEIDNTAKISFFREEGRETTSGAVAMIKLYDFFIDEETAKNQFEVFSNPIELQKSKIEGVLKNLYFVQSKSVLLPESSPELEVMSSFLKTNPKLKIELSGHTDNQGDFNLNLKLSKERAEAVKEFLVKSGIDAKRIKTKGYGSLKPIASNATESTRSKNRRVELIFIN</sequence>
<dbReference type="SUPFAM" id="SSF103088">
    <property type="entry name" value="OmpA-like"/>
    <property type="match status" value="1"/>
</dbReference>
<comment type="subcellular location">
    <subcellularLocation>
        <location evidence="1">Cell outer membrane</location>
    </subcellularLocation>
</comment>
<gene>
    <name evidence="6" type="ORF">ACFOOI_09080</name>
</gene>
<dbReference type="InterPro" id="IPR006664">
    <property type="entry name" value="OMP_bac"/>
</dbReference>
<protein>
    <submittedName>
        <fullName evidence="6">OmpA family protein</fullName>
    </submittedName>
</protein>
<feature type="domain" description="OmpA-like" evidence="5">
    <location>
        <begin position="203"/>
        <end position="318"/>
    </location>
</feature>
<evidence type="ECO:0000256" key="4">
    <source>
        <dbReference type="PROSITE-ProRule" id="PRU00473"/>
    </source>
</evidence>
<dbReference type="Gene3D" id="3.30.1330.60">
    <property type="entry name" value="OmpA-like domain"/>
    <property type="match status" value="1"/>
</dbReference>
<dbReference type="PANTHER" id="PTHR30329:SF21">
    <property type="entry name" value="LIPOPROTEIN YIAD-RELATED"/>
    <property type="match status" value="1"/>
</dbReference>
<dbReference type="RefSeq" id="WP_379837238.1">
    <property type="nucleotide sequence ID" value="NZ_JBHRYQ010000001.1"/>
</dbReference>
<dbReference type="PRINTS" id="PR01023">
    <property type="entry name" value="NAFLGMOTY"/>
</dbReference>
<accession>A0ABV7YWW6</accession>
<dbReference type="EMBL" id="JBHRYQ010000001">
    <property type="protein sequence ID" value="MFC3810807.1"/>
    <property type="molecule type" value="Genomic_DNA"/>
</dbReference>
<reference evidence="7" key="1">
    <citation type="journal article" date="2019" name="Int. J. Syst. Evol. Microbiol.">
        <title>The Global Catalogue of Microorganisms (GCM) 10K type strain sequencing project: providing services to taxonomists for standard genome sequencing and annotation.</title>
        <authorList>
            <consortium name="The Broad Institute Genomics Platform"/>
            <consortium name="The Broad Institute Genome Sequencing Center for Infectious Disease"/>
            <person name="Wu L."/>
            <person name="Ma J."/>
        </authorList>
    </citation>
    <scope>NUCLEOTIDE SEQUENCE [LARGE SCALE GENOMIC DNA]</scope>
    <source>
        <strain evidence="7">CECT 7956</strain>
    </source>
</reference>
<dbReference type="PRINTS" id="PR01021">
    <property type="entry name" value="OMPADOMAIN"/>
</dbReference>
<dbReference type="InterPro" id="IPR050330">
    <property type="entry name" value="Bact_OuterMem_StrucFunc"/>
</dbReference>
<evidence type="ECO:0000256" key="2">
    <source>
        <dbReference type="ARBA" id="ARBA00023136"/>
    </source>
</evidence>